<dbReference type="EMBL" id="LCKF01000019">
    <property type="protein sequence ID" value="KKT91056.1"/>
    <property type="molecule type" value="Genomic_DNA"/>
</dbReference>
<dbReference type="AlphaFoldDB" id="A0A0G1L548"/>
<evidence type="ECO:0000313" key="2">
    <source>
        <dbReference type="Proteomes" id="UP000033966"/>
    </source>
</evidence>
<dbReference type="PANTHER" id="PTHR41774:SF1">
    <property type="entry name" value="NGG1P INTERACTING FACTOR NIF3"/>
    <property type="match status" value="1"/>
</dbReference>
<name>A0A0G1L548_9BACT</name>
<dbReference type="PANTHER" id="PTHR41774">
    <property type="match status" value="1"/>
</dbReference>
<dbReference type="SUPFAM" id="SSF102705">
    <property type="entry name" value="NIF3 (NGG1p interacting factor 3)-like"/>
    <property type="match status" value="1"/>
</dbReference>
<accession>A0A0G1L548</accession>
<dbReference type="Gene3D" id="3.30.70.120">
    <property type="match status" value="1"/>
</dbReference>
<evidence type="ECO:0000313" key="1">
    <source>
        <dbReference type="EMBL" id="KKT91056.1"/>
    </source>
</evidence>
<dbReference type="InterPro" id="IPR036069">
    <property type="entry name" value="DUF34/NIF3_sf"/>
</dbReference>
<proteinExistence type="predicted"/>
<gene>
    <name evidence="1" type="ORF">UW92_C0019G0011</name>
</gene>
<organism evidence="1 2">
    <name type="scientific">Candidatus Jorgensenbacteria bacterium GW2011_GWA2_45_13</name>
    <dbReference type="NCBI Taxonomy" id="1618662"/>
    <lineage>
        <taxon>Bacteria</taxon>
        <taxon>Candidatus Joergenseniibacteriota</taxon>
    </lineage>
</organism>
<dbReference type="Proteomes" id="UP000033966">
    <property type="component" value="Unassembled WGS sequence"/>
</dbReference>
<reference evidence="1 2" key="1">
    <citation type="journal article" date="2015" name="Nature">
        <title>rRNA introns, odd ribosomes, and small enigmatic genomes across a large radiation of phyla.</title>
        <authorList>
            <person name="Brown C.T."/>
            <person name="Hug L.A."/>
            <person name="Thomas B.C."/>
            <person name="Sharon I."/>
            <person name="Castelle C.J."/>
            <person name="Singh A."/>
            <person name="Wilkins M.J."/>
            <person name="Williams K.H."/>
            <person name="Banfield J.F."/>
        </authorList>
    </citation>
    <scope>NUCLEOTIDE SEQUENCE [LARGE SCALE GENOMIC DNA]</scope>
</reference>
<comment type="caution">
    <text evidence="1">The sequence shown here is derived from an EMBL/GenBank/DDBJ whole genome shotgun (WGS) entry which is preliminary data.</text>
</comment>
<dbReference type="InterPro" id="IPR015867">
    <property type="entry name" value="N-reg_PII/ATP_PRibTrfase_C"/>
</dbReference>
<sequence>MKDIVKIVVTIPPEHAEKLRQAIGKAGGGMIGEYSFCSFTMKGTGRFKPGKKAHPFVGEVGVLDKVEEERIEITCEKRIAHDIVKTIREHHPYEEPAIIMLWVET</sequence>
<protein>
    <submittedName>
        <fullName evidence="1">Uncharacterized protein</fullName>
    </submittedName>
</protein>